<dbReference type="InterPro" id="IPR008964">
    <property type="entry name" value="Invasin/intimin_cell_adhesion"/>
</dbReference>
<name>A0A1X9NGD4_9GAMM</name>
<dbReference type="PROSITE" id="PS51257">
    <property type="entry name" value="PROKAR_LIPOPROTEIN"/>
    <property type="match status" value="1"/>
</dbReference>
<dbReference type="KEGG" id="osg:BST96_10815"/>
<organism evidence="1 2">
    <name type="scientific">Oceanicoccus sagamiensis</name>
    <dbReference type="NCBI Taxonomy" id="716816"/>
    <lineage>
        <taxon>Bacteria</taxon>
        <taxon>Pseudomonadati</taxon>
        <taxon>Pseudomonadota</taxon>
        <taxon>Gammaproteobacteria</taxon>
        <taxon>Cellvibrionales</taxon>
        <taxon>Spongiibacteraceae</taxon>
        <taxon>Oceanicoccus</taxon>
    </lineage>
</organism>
<gene>
    <name evidence="1" type="ORF">BST96_10815</name>
</gene>
<dbReference type="Proteomes" id="UP000193450">
    <property type="component" value="Chromosome"/>
</dbReference>
<dbReference type="InterPro" id="IPR013783">
    <property type="entry name" value="Ig-like_fold"/>
</dbReference>
<dbReference type="OrthoDB" id="5522233at2"/>
<accession>A0A1X9NGD4</accession>
<dbReference type="AlphaFoldDB" id="A0A1X9NGD4"/>
<evidence type="ECO:0008006" key="3">
    <source>
        <dbReference type="Google" id="ProtNLM"/>
    </source>
</evidence>
<proteinExistence type="predicted"/>
<dbReference type="SUPFAM" id="SSF49373">
    <property type="entry name" value="Invasin/intimin cell-adhesion fragments"/>
    <property type="match status" value="1"/>
</dbReference>
<keyword evidence="2" id="KW-1185">Reference proteome</keyword>
<evidence type="ECO:0000313" key="2">
    <source>
        <dbReference type="Proteomes" id="UP000193450"/>
    </source>
</evidence>
<dbReference type="EMBL" id="CP019343">
    <property type="protein sequence ID" value="ARN74569.1"/>
    <property type="molecule type" value="Genomic_DNA"/>
</dbReference>
<reference evidence="1 2" key="1">
    <citation type="submission" date="2016-11" db="EMBL/GenBank/DDBJ databases">
        <title>Trade-off between light-utilization and light-protection in marine flavobacteria.</title>
        <authorList>
            <person name="Kumagai Y."/>
        </authorList>
    </citation>
    <scope>NUCLEOTIDE SEQUENCE [LARGE SCALE GENOMIC DNA]</scope>
    <source>
        <strain evidence="1 2">NBRC 107125</strain>
    </source>
</reference>
<dbReference type="Gene3D" id="2.60.40.10">
    <property type="entry name" value="Immunoglobulins"/>
    <property type="match status" value="2"/>
</dbReference>
<dbReference type="STRING" id="716816.BST96_10815"/>
<dbReference type="RefSeq" id="WP_085758715.1">
    <property type="nucleotide sequence ID" value="NZ_CP019343.1"/>
</dbReference>
<protein>
    <recommendedName>
        <fullName evidence="3">Big-1 domain-containing protein</fullName>
    </recommendedName>
</protein>
<sequence length="709" mass="71589">MLKLKDFLMHYGKLTSAALLVTLTVACGSGGGSDNILCGGEPCEDTTPETLAETEGTDGTISIGNGSGSSFETGVIAADIGAASLAANASTVLTVTVVDQSNSLVSDQANVTFSSNCVDTNLARFDRSAVVTSSGSASVTYTAAGCEGVDVITATSGEVSATISIVVEAEVISIGSGSGADFVPDELALGIGAGAQLAAGGQTTINISIANQDGELQTADVSSPTSISLTSGCVTQGLATLSSTSIDTVTGLAQVVFTDQGCGVAPDGTVDTITASTLGLSASVELDIAPDTVNQLEFVSVEPDILFLKGTGGEETAIVTFRVEGQLGGPVAGAEVEFALSTEVGGLTLPVSEGVTNSAGEVSVTVQAGTVPTSVRIIATEQSTGTSTISDGLTVATGIADSDNFSVVAETINPECWTGLQGNTVSITAFVGDVFNNPPPDGTVVQFITEGGIVESSCKTSGGRCSVQFTCTPEFVSDGRIEIMGYTIGAESFDDTNTNGVFDAGDSFVAADNDITEAFRDDNENGVYDDIQYLDFNVNGSFDDVDGQYTGPSCDAPDDGTVCSGSSTLHVFDSVTLSQSNPSVTRILGTENVPAVMPADTFANVFAGTSFFVANSIDLSPGDNNVFLGTLVLGDSNLNSLPSGTTIALSADNGEVAGSGFTVLNTNRPAFINIIMSADDTPSADGALTVTVTVPGYSAVELSFPVDDN</sequence>
<evidence type="ECO:0000313" key="1">
    <source>
        <dbReference type="EMBL" id="ARN74569.1"/>
    </source>
</evidence>